<dbReference type="InterPro" id="IPR029063">
    <property type="entry name" value="SAM-dependent_MTases_sf"/>
</dbReference>
<dbReference type="EMBL" id="BEGY01000036">
    <property type="protein sequence ID" value="GAX78842.1"/>
    <property type="molecule type" value="Genomic_DNA"/>
</dbReference>
<sequence length="421" mass="46641">MDLALELKLDDLVDVRKHGQAKVIGFEPDSSSQRCGRIQVEYLVDGSTFWCRPEKLRPLHPTSKRVLVAFQTEEYRLAVVHNVWPGHQALEIGCHEGLTTRIIANRATSVVGVDTARHAILLARQRYPDLRLEVLDGFNVQEVLALSPNGKYDRVMIDISGHAGLHLALPLVKLWLEAMPEATIIIKNRALFKVIEGREKGHVPAAAQGATASFRPAGNGPSSAAAMEDSTLEGSADDRPGHLNHGLTTSQNVAGWDFGVPECVDNKTDSLTYKVTTTNDKSDETHGTDLGTEVPGKSKNADLQVKDVGVRDGVSCSSSHRTTISVKGEGENSPLTAIHEDDDVEQQQQRWHGHEIGGRQQTALGSGVVHQHYRIKYEMDQDAIEWSAYETFQLRCKSYLKDSEVVTRRRQRRLDKVLVKQ</sequence>
<feature type="compositionally biased region" description="Polar residues" evidence="1">
    <location>
        <begin position="315"/>
        <end position="325"/>
    </location>
</feature>
<name>A0A250X7H3_9CHLO</name>
<accession>A0A250X7H3</accession>
<keyword evidence="3" id="KW-1185">Reference proteome</keyword>
<reference evidence="2 3" key="1">
    <citation type="submission" date="2017-08" db="EMBL/GenBank/DDBJ databases">
        <title>Acidophilic green algal genome provides insights into adaptation to an acidic environment.</title>
        <authorList>
            <person name="Hirooka S."/>
            <person name="Hirose Y."/>
            <person name="Kanesaki Y."/>
            <person name="Higuchi S."/>
            <person name="Fujiwara T."/>
            <person name="Onuma R."/>
            <person name="Era A."/>
            <person name="Ohbayashi R."/>
            <person name="Uzuka A."/>
            <person name="Nozaki H."/>
            <person name="Yoshikawa H."/>
            <person name="Miyagishima S.Y."/>
        </authorList>
    </citation>
    <scope>NUCLEOTIDE SEQUENCE [LARGE SCALE GENOMIC DNA]</scope>
    <source>
        <strain evidence="2 3">NIES-2499</strain>
    </source>
</reference>
<feature type="region of interest" description="Disordered" evidence="1">
    <location>
        <begin position="312"/>
        <end position="333"/>
    </location>
</feature>
<feature type="region of interest" description="Disordered" evidence="1">
    <location>
        <begin position="278"/>
        <end position="298"/>
    </location>
</feature>
<dbReference type="Proteomes" id="UP000232323">
    <property type="component" value="Unassembled WGS sequence"/>
</dbReference>
<dbReference type="Gene3D" id="3.40.50.150">
    <property type="entry name" value="Vaccinia Virus protein VP39"/>
    <property type="match status" value="1"/>
</dbReference>
<evidence type="ECO:0000256" key="1">
    <source>
        <dbReference type="SAM" id="MobiDB-lite"/>
    </source>
</evidence>
<evidence type="ECO:0000313" key="3">
    <source>
        <dbReference type="Proteomes" id="UP000232323"/>
    </source>
</evidence>
<protein>
    <recommendedName>
        <fullName evidence="4">Methyltransferase domain-containing protein</fullName>
    </recommendedName>
</protein>
<dbReference type="AlphaFoldDB" id="A0A250X7H3"/>
<comment type="caution">
    <text evidence="2">The sequence shown here is derived from an EMBL/GenBank/DDBJ whole genome shotgun (WGS) entry which is preliminary data.</text>
</comment>
<proteinExistence type="predicted"/>
<gene>
    <name evidence="2" type="ORF">CEUSTIGMA_g6280.t1</name>
</gene>
<dbReference type="SUPFAM" id="SSF53335">
    <property type="entry name" value="S-adenosyl-L-methionine-dependent methyltransferases"/>
    <property type="match status" value="1"/>
</dbReference>
<organism evidence="2 3">
    <name type="scientific">Chlamydomonas eustigma</name>
    <dbReference type="NCBI Taxonomy" id="1157962"/>
    <lineage>
        <taxon>Eukaryota</taxon>
        <taxon>Viridiplantae</taxon>
        <taxon>Chlorophyta</taxon>
        <taxon>core chlorophytes</taxon>
        <taxon>Chlorophyceae</taxon>
        <taxon>CS clade</taxon>
        <taxon>Chlamydomonadales</taxon>
        <taxon>Chlamydomonadaceae</taxon>
        <taxon>Chlamydomonas</taxon>
    </lineage>
</organism>
<evidence type="ECO:0008006" key="4">
    <source>
        <dbReference type="Google" id="ProtNLM"/>
    </source>
</evidence>
<feature type="region of interest" description="Disordered" evidence="1">
    <location>
        <begin position="208"/>
        <end position="245"/>
    </location>
</feature>
<dbReference type="OrthoDB" id="542683at2759"/>
<evidence type="ECO:0000313" key="2">
    <source>
        <dbReference type="EMBL" id="GAX78842.1"/>
    </source>
</evidence>
<dbReference type="CDD" id="cd02440">
    <property type="entry name" value="AdoMet_MTases"/>
    <property type="match status" value="1"/>
</dbReference>